<sequence>MSKELPKDPENEGWVLGWGVVRNAPWSFIGIYQSEDEAKSAANNAGEGYLVHHGSHKPGTDDFVWTS</sequence>
<dbReference type="RefSeq" id="WP_150794282.1">
    <property type="nucleotide sequence ID" value="NZ_CABVJG010000010.1"/>
</dbReference>
<dbReference type="EMBL" id="CABVJG010000010">
    <property type="protein sequence ID" value="VVQ11409.1"/>
    <property type="molecule type" value="Genomic_DNA"/>
</dbReference>
<name>A0A5E7ULV5_PSEFL</name>
<organism evidence="2 3">
    <name type="scientific">Pseudomonas fluorescens</name>
    <dbReference type="NCBI Taxonomy" id="294"/>
    <lineage>
        <taxon>Bacteria</taxon>
        <taxon>Pseudomonadati</taxon>
        <taxon>Pseudomonadota</taxon>
        <taxon>Gammaproteobacteria</taxon>
        <taxon>Pseudomonadales</taxon>
        <taxon>Pseudomonadaceae</taxon>
        <taxon>Pseudomonas</taxon>
    </lineage>
</organism>
<dbReference type="Proteomes" id="UP000412311">
    <property type="component" value="Unassembled WGS sequence"/>
</dbReference>
<evidence type="ECO:0000313" key="2">
    <source>
        <dbReference type="EMBL" id="VVQ11409.1"/>
    </source>
</evidence>
<evidence type="ECO:0000256" key="1">
    <source>
        <dbReference type="SAM" id="MobiDB-lite"/>
    </source>
</evidence>
<accession>A0A5E7ULV5</accession>
<protein>
    <submittedName>
        <fullName evidence="2">Uncharacterized protein</fullName>
    </submittedName>
</protein>
<evidence type="ECO:0000313" key="3">
    <source>
        <dbReference type="Proteomes" id="UP000412311"/>
    </source>
</evidence>
<feature type="region of interest" description="Disordered" evidence="1">
    <location>
        <begin position="48"/>
        <end position="67"/>
    </location>
</feature>
<dbReference type="AlphaFoldDB" id="A0A5E7ULV5"/>
<gene>
    <name evidence="2" type="ORF">PS925_03503</name>
</gene>
<reference evidence="2 3" key="1">
    <citation type="submission" date="2019-09" db="EMBL/GenBank/DDBJ databases">
        <authorList>
            <person name="Chandra G."/>
            <person name="Truman W A."/>
        </authorList>
    </citation>
    <scope>NUCLEOTIDE SEQUENCE [LARGE SCALE GENOMIC DNA]</scope>
    <source>
        <strain evidence="2">PS925</strain>
    </source>
</reference>
<proteinExistence type="predicted"/>